<gene>
    <name evidence="13" type="primary">LOC114592207</name>
</gene>
<dbReference type="PROSITE" id="PS50157">
    <property type="entry name" value="ZINC_FINGER_C2H2_2"/>
    <property type="match status" value="7"/>
</dbReference>
<dbReference type="AlphaFoldDB" id="A0A670HPU8"/>
<feature type="region of interest" description="Disordered" evidence="10">
    <location>
        <begin position="1"/>
        <end position="33"/>
    </location>
</feature>
<dbReference type="PANTHER" id="PTHR23226:SF416">
    <property type="entry name" value="FI01424P"/>
    <property type="match status" value="1"/>
</dbReference>
<dbReference type="SUPFAM" id="SSF47353">
    <property type="entry name" value="Retrovirus capsid dimerization domain-like"/>
    <property type="match status" value="1"/>
</dbReference>
<dbReference type="GO" id="GO:0008270">
    <property type="term" value="F:zinc ion binding"/>
    <property type="evidence" value="ECO:0007669"/>
    <property type="project" value="UniProtKB-KW"/>
</dbReference>
<keyword evidence="5 9" id="KW-0863">Zinc-finger</keyword>
<dbReference type="InterPro" id="IPR038269">
    <property type="entry name" value="SCAN_sf"/>
</dbReference>
<dbReference type="GeneID" id="114592207"/>
<protein>
    <submittedName>
        <fullName evidence="13">Zinc finger protein with KRAB and SCAN domains 8-like</fullName>
    </submittedName>
</protein>
<dbReference type="SMART" id="SM00431">
    <property type="entry name" value="SCAN"/>
    <property type="match status" value="1"/>
</dbReference>
<feature type="domain" description="C2H2-type" evidence="11">
    <location>
        <begin position="531"/>
        <end position="558"/>
    </location>
</feature>
<accession>A0A670HPU8</accession>
<dbReference type="GO" id="GO:0000978">
    <property type="term" value="F:RNA polymerase II cis-regulatory region sequence-specific DNA binding"/>
    <property type="evidence" value="ECO:0007669"/>
    <property type="project" value="TreeGrafter"/>
</dbReference>
<dbReference type="FunFam" id="3.30.160.60:FF:001954">
    <property type="entry name" value="Zinc finger protein 787"/>
    <property type="match status" value="2"/>
</dbReference>
<dbReference type="InterPro" id="IPR036236">
    <property type="entry name" value="Znf_C2H2_sf"/>
</dbReference>
<dbReference type="SUPFAM" id="SSF57667">
    <property type="entry name" value="beta-beta-alpha zinc fingers"/>
    <property type="match status" value="4"/>
</dbReference>
<keyword evidence="7" id="KW-0238">DNA-binding</keyword>
<dbReference type="FunFam" id="3.30.160.60:FF:002343">
    <property type="entry name" value="Zinc finger protein 33A"/>
    <property type="match status" value="3"/>
</dbReference>
<dbReference type="PROSITE" id="PS00028">
    <property type="entry name" value="ZINC_FINGER_C2H2_1"/>
    <property type="match status" value="7"/>
</dbReference>
<evidence type="ECO:0000256" key="9">
    <source>
        <dbReference type="PROSITE-ProRule" id="PRU00042"/>
    </source>
</evidence>
<feature type="compositionally biased region" description="Basic and acidic residues" evidence="10">
    <location>
        <begin position="1"/>
        <end position="14"/>
    </location>
</feature>
<feature type="domain" description="C2H2-type" evidence="11">
    <location>
        <begin position="447"/>
        <end position="474"/>
    </location>
</feature>
<dbReference type="SMART" id="SM00355">
    <property type="entry name" value="ZnF_C2H2"/>
    <property type="match status" value="7"/>
</dbReference>
<dbReference type="InterPro" id="IPR013087">
    <property type="entry name" value="Znf_C2H2_type"/>
</dbReference>
<keyword evidence="6" id="KW-0862">Zinc</keyword>
<dbReference type="FunFam" id="1.10.4020.10:FF:000001">
    <property type="entry name" value="zinc finger protein 263 isoform X1"/>
    <property type="match status" value="1"/>
</dbReference>
<dbReference type="FunFam" id="3.30.160.60:FF:000358">
    <property type="entry name" value="zinc finger protein 24"/>
    <property type="match status" value="1"/>
</dbReference>
<dbReference type="Gene3D" id="3.30.160.60">
    <property type="entry name" value="Classic Zinc Finger"/>
    <property type="match status" value="7"/>
</dbReference>
<evidence type="ECO:0000313" key="14">
    <source>
        <dbReference type="Proteomes" id="UP000472272"/>
    </source>
</evidence>
<proteinExistence type="inferred from homology"/>
<evidence type="ECO:0000256" key="4">
    <source>
        <dbReference type="ARBA" id="ARBA00022737"/>
    </source>
</evidence>
<keyword evidence="3" id="KW-0479">Metal-binding</keyword>
<dbReference type="PANTHER" id="PTHR23226">
    <property type="entry name" value="ZINC FINGER AND SCAN DOMAIN-CONTAINING"/>
    <property type="match status" value="1"/>
</dbReference>
<dbReference type="Proteomes" id="UP000472272">
    <property type="component" value="Chromosome 2"/>
</dbReference>
<dbReference type="Pfam" id="PF00096">
    <property type="entry name" value="zf-C2H2"/>
    <property type="match status" value="6"/>
</dbReference>
<feature type="domain" description="C2H2-type" evidence="11">
    <location>
        <begin position="503"/>
        <end position="530"/>
    </location>
</feature>
<dbReference type="RefSeq" id="XP_028576045.1">
    <property type="nucleotide sequence ID" value="XM_028720212.1"/>
</dbReference>
<keyword evidence="4" id="KW-0677">Repeat</keyword>
<dbReference type="CDD" id="cd07936">
    <property type="entry name" value="SCAN"/>
    <property type="match status" value="1"/>
</dbReference>
<evidence type="ECO:0000256" key="2">
    <source>
        <dbReference type="ARBA" id="ARBA00006991"/>
    </source>
</evidence>
<dbReference type="FunFam" id="3.30.160.60:FF:000624">
    <property type="entry name" value="zinc finger protein 697"/>
    <property type="match status" value="1"/>
</dbReference>
<reference evidence="13" key="2">
    <citation type="submission" date="2025-08" db="UniProtKB">
        <authorList>
            <consortium name="Ensembl"/>
        </authorList>
    </citation>
    <scope>IDENTIFICATION</scope>
</reference>
<feature type="domain" description="SCAN box" evidence="12">
    <location>
        <begin position="149"/>
        <end position="227"/>
    </location>
</feature>
<evidence type="ECO:0000256" key="6">
    <source>
        <dbReference type="ARBA" id="ARBA00022833"/>
    </source>
</evidence>
<reference evidence="13" key="3">
    <citation type="submission" date="2025-09" db="UniProtKB">
        <authorList>
            <consortium name="Ensembl"/>
        </authorList>
    </citation>
    <scope>IDENTIFICATION</scope>
</reference>
<keyword evidence="14" id="KW-1185">Reference proteome</keyword>
<reference evidence="13 14" key="1">
    <citation type="journal article" date="2019" name="Proc. Natl. Acad. Sci. U.S.A.">
        <title>Regulatory changes in pterin and carotenoid genes underlie balanced color polymorphisms in the wall lizard.</title>
        <authorList>
            <person name="Andrade P."/>
            <person name="Pinho C."/>
            <person name="Perez I de Lanuza G."/>
            <person name="Afonso S."/>
            <person name="Brejcha J."/>
            <person name="Rubin C.J."/>
            <person name="Wallerman O."/>
            <person name="Pereira P."/>
            <person name="Sabatino S.J."/>
            <person name="Bellati A."/>
            <person name="Pellitteri-Rosa D."/>
            <person name="Bosakova Z."/>
            <person name="Bunikis I."/>
            <person name="Carretero M.A."/>
            <person name="Feiner N."/>
            <person name="Marsik P."/>
            <person name="Pauperio F."/>
            <person name="Salvi D."/>
            <person name="Soler L."/>
            <person name="While G.M."/>
            <person name="Uller T."/>
            <person name="Font E."/>
            <person name="Andersson L."/>
            <person name="Carneiro M."/>
        </authorList>
    </citation>
    <scope>NUCLEOTIDE SEQUENCE</scope>
</reference>
<evidence type="ECO:0000256" key="10">
    <source>
        <dbReference type="SAM" id="MobiDB-lite"/>
    </source>
</evidence>
<feature type="domain" description="C2H2-type" evidence="11">
    <location>
        <begin position="419"/>
        <end position="446"/>
    </location>
</feature>
<dbReference type="Ensembl" id="ENSPMRT00000001322.1">
    <property type="protein sequence ID" value="ENSPMRP00000001250.1"/>
    <property type="gene ID" value="ENSPMRG00000000929.1"/>
</dbReference>
<dbReference type="GO" id="GO:0005634">
    <property type="term" value="C:nucleus"/>
    <property type="evidence" value="ECO:0007669"/>
    <property type="project" value="UniProtKB-SubCell"/>
</dbReference>
<dbReference type="Pfam" id="PF02023">
    <property type="entry name" value="SCAN"/>
    <property type="match status" value="1"/>
</dbReference>
<evidence type="ECO:0000256" key="8">
    <source>
        <dbReference type="ARBA" id="ARBA00023242"/>
    </source>
</evidence>
<evidence type="ECO:0000259" key="12">
    <source>
        <dbReference type="PROSITE" id="PS50804"/>
    </source>
</evidence>
<evidence type="ECO:0000259" key="11">
    <source>
        <dbReference type="PROSITE" id="PS50157"/>
    </source>
</evidence>
<organism evidence="13 14">
    <name type="scientific">Podarcis muralis</name>
    <name type="common">Wall lizard</name>
    <name type="synonym">Lacerta muralis</name>
    <dbReference type="NCBI Taxonomy" id="64176"/>
    <lineage>
        <taxon>Eukaryota</taxon>
        <taxon>Metazoa</taxon>
        <taxon>Chordata</taxon>
        <taxon>Craniata</taxon>
        <taxon>Vertebrata</taxon>
        <taxon>Euteleostomi</taxon>
        <taxon>Lepidosauria</taxon>
        <taxon>Squamata</taxon>
        <taxon>Bifurcata</taxon>
        <taxon>Unidentata</taxon>
        <taxon>Episquamata</taxon>
        <taxon>Laterata</taxon>
        <taxon>Lacertibaenia</taxon>
        <taxon>Lacertidae</taxon>
        <taxon>Podarcis</taxon>
    </lineage>
</organism>
<dbReference type="GO" id="GO:0000981">
    <property type="term" value="F:DNA-binding transcription factor activity, RNA polymerase II-specific"/>
    <property type="evidence" value="ECO:0007669"/>
    <property type="project" value="TreeGrafter"/>
</dbReference>
<comment type="similarity">
    <text evidence="2">Belongs to the krueppel C2H2-type zinc-finger protein family.</text>
</comment>
<dbReference type="InterPro" id="IPR003309">
    <property type="entry name" value="SCAN_dom"/>
</dbReference>
<evidence type="ECO:0000256" key="5">
    <source>
        <dbReference type="ARBA" id="ARBA00022771"/>
    </source>
</evidence>
<comment type="subcellular location">
    <subcellularLocation>
        <location evidence="1">Nucleus</location>
    </subcellularLocation>
</comment>
<sequence>MAEGERIANLKTEEQDPAGPRLWDGMEEGTSEGPQVKNLVGGAKLVLMQEASQRVKQEPSEGVLQQCWEGQWQAFLKAVRSPCLGGIHLQVPRAAPREDINECQVTSEGVFKAGQRPRRESGDEILDSSGEQVKVEVLDKAPIDLEVQRRHFRQFRYEKAKGPREVLSRLRELCRRWLKPERHTKEQILELVVLEQFLAVLPQGIQGQVREQDPETCTQVVALVEDFLMRQEVQDARSLDQQVLRPSGETAANSCEARQVPPNFWKGQLCRAAGQVEDKAADLTGDRQVHEKEGIDLQKERSEQVEPNDATLRREKGFRKYRKGITFGSQQEVEREPKRTLEKTVSCLEENKDGEENRVQPHDRQTTCVDPMRSFRPTLNHQRIPGGEKPYKCSFCGNSFTRTWDLLVHTRIHTGEAPYKCSYCGKSFSRGSLFREHVRTHTGERPYKCSHCGKSFNRRRYLITHERIHTGENPPLCLYCGKSFSQRASLIAHERSHTGEIPYKCSHCDKSFSQKSKLVIHERTHTGETPFKCPECGKSFSQKGNLRTHMRIHTGEKPFKCLLCMKSFSQRAKLLVHEKMHTEAINV</sequence>
<feature type="domain" description="C2H2-type" evidence="11">
    <location>
        <begin position="475"/>
        <end position="502"/>
    </location>
</feature>
<dbReference type="PROSITE" id="PS50804">
    <property type="entry name" value="SCAN_BOX"/>
    <property type="match status" value="1"/>
</dbReference>
<keyword evidence="8" id="KW-0539">Nucleus</keyword>
<feature type="domain" description="C2H2-type" evidence="11">
    <location>
        <begin position="559"/>
        <end position="582"/>
    </location>
</feature>
<evidence type="ECO:0000256" key="7">
    <source>
        <dbReference type="ARBA" id="ARBA00023125"/>
    </source>
</evidence>
<feature type="domain" description="C2H2-type" evidence="11">
    <location>
        <begin position="391"/>
        <end position="418"/>
    </location>
</feature>
<dbReference type="Gene3D" id="1.10.4020.10">
    <property type="entry name" value="DNA breaking-rejoining enzymes"/>
    <property type="match status" value="1"/>
</dbReference>
<dbReference type="OMA" id="WEPLYIQ"/>
<evidence type="ECO:0000313" key="13">
    <source>
        <dbReference type="Ensembl" id="ENSPMRP00000001250.1"/>
    </source>
</evidence>
<dbReference type="GeneTree" id="ENSGT01150000286941"/>
<evidence type="ECO:0000256" key="3">
    <source>
        <dbReference type="ARBA" id="ARBA00022723"/>
    </source>
</evidence>
<name>A0A670HPU8_PODMU</name>
<evidence type="ECO:0000256" key="1">
    <source>
        <dbReference type="ARBA" id="ARBA00004123"/>
    </source>
</evidence>